<organism evidence="2 3">
    <name type="scientific">Teladorsagia circumcincta</name>
    <name type="common">Brown stomach worm</name>
    <name type="synonym">Ostertagia circumcincta</name>
    <dbReference type="NCBI Taxonomy" id="45464"/>
    <lineage>
        <taxon>Eukaryota</taxon>
        <taxon>Metazoa</taxon>
        <taxon>Ecdysozoa</taxon>
        <taxon>Nematoda</taxon>
        <taxon>Chromadorea</taxon>
        <taxon>Rhabditida</taxon>
        <taxon>Rhabditina</taxon>
        <taxon>Rhabditomorpha</taxon>
        <taxon>Strongyloidea</taxon>
        <taxon>Trichostrongylidae</taxon>
        <taxon>Teladorsagia</taxon>
    </lineage>
</organism>
<dbReference type="AlphaFoldDB" id="A0A2G9TGE6"/>
<dbReference type="Pfam" id="PF00328">
    <property type="entry name" value="His_Phos_2"/>
    <property type="match status" value="1"/>
</dbReference>
<dbReference type="PANTHER" id="PTHR11567">
    <property type="entry name" value="ACID PHOSPHATASE-RELATED"/>
    <property type="match status" value="1"/>
</dbReference>
<accession>A0A2G9TGE6</accession>
<dbReference type="OrthoDB" id="5821688at2759"/>
<name>A0A2G9TGE6_TELCI</name>
<dbReference type="InterPro" id="IPR050645">
    <property type="entry name" value="Histidine_acid_phosphatase"/>
</dbReference>
<protein>
    <submittedName>
        <fullName evidence="2">Histidine acid phosphatase</fullName>
    </submittedName>
</protein>
<sequence length="191" mass="22305">AWRHGDRTPATSVPFNDATAWEEGLGELTRKGIGSLLSLLAHVAPKDHLEKITQQYRLGKWLRARYGKWLGNRFDRSEVFVRSSDYNRTIMSAQANMAGLFPPSKSEMWEDNLPWQPIPVHSVPRAMDKELYEDISCPTANEEFSTLWGSELVKRMETENKDFVEFLKEKTRIPNFEFRKLWMVFDNLFCM</sequence>
<dbReference type="PANTHER" id="PTHR11567:SF210">
    <property type="entry name" value="ACID PHOSPHATASE 5-RELATED"/>
    <property type="match status" value="1"/>
</dbReference>
<evidence type="ECO:0000256" key="1">
    <source>
        <dbReference type="ARBA" id="ARBA00005375"/>
    </source>
</evidence>
<evidence type="ECO:0000313" key="3">
    <source>
        <dbReference type="Proteomes" id="UP000230423"/>
    </source>
</evidence>
<feature type="non-terminal residue" evidence="2">
    <location>
        <position position="191"/>
    </location>
</feature>
<proteinExistence type="inferred from homology"/>
<comment type="similarity">
    <text evidence="1">Belongs to the histidine acid phosphatase family.</text>
</comment>
<reference evidence="2 3" key="1">
    <citation type="submission" date="2015-09" db="EMBL/GenBank/DDBJ databases">
        <title>Draft genome of the parasitic nematode Teladorsagia circumcincta isolate WARC Sus (inbred).</title>
        <authorList>
            <person name="Mitreva M."/>
        </authorList>
    </citation>
    <scope>NUCLEOTIDE SEQUENCE [LARGE SCALE GENOMIC DNA]</scope>
    <source>
        <strain evidence="2 3">S</strain>
    </source>
</reference>
<dbReference type="InterPro" id="IPR000560">
    <property type="entry name" value="His_Pase_clade-2"/>
</dbReference>
<dbReference type="Gene3D" id="3.40.50.1240">
    <property type="entry name" value="Phosphoglycerate mutase-like"/>
    <property type="match status" value="1"/>
</dbReference>
<evidence type="ECO:0000313" key="2">
    <source>
        <dbReference type="EMBL" id="PIO57015.1"/>
    </source>
</evidence>
<dbReference type="InterPro" id="IPR029033">
    <property type="entry name" value="His_PPase_superfam"/>
</dbReference>
<dbReference type="CDD" id="cd07061">
    <property type="entry name" value="HP_HAP_like"/>
    <property type="match status" value="1"/>
</dbReference>
<dbReference type="GO" id="GO:0016791">
    <property type="term" value="F:phosphatase activity"/>
    <property type="evidence" value="ECO:0007669"/>
    <property type="project" value="UniProtKB-ARBA"/>
</dbReference>
<dbReference type="EMBL" id="KZ371711">
    <property type="protein sequence ID" value="PIO57015.1"/>
    <property type="molecule type" value="Genomic_DNA"/>
</dbReference>
<dbReference type="Proteomes" id="UP000230423">
    <property type="component" value="Unassembled WGS sequence"/>
</dbReference>
<feature type="non-terminal residue" evidence="2">
    <location>
        <position position="1"/>
    </location>
</feature>
<dbReference type="SUPFAM" id="SSF53254">
    <property type="entry name" value="Phosphoglycerate mutase-like"/>
    <property type="match status" value="1"/>
</dbReference>
<gene>
    <name evidence="2" type="ORF">TELCIR_21583</name>
</gene>
<keyword evidence="3" id="KW-1185">Reference proteome</keyword>